<evidence type="ECO:0000256" key="11">
    <source>
        <dbReference type="ARBA" id="ARBA00023204"/>
    </source>
</evidence>
<feature type="binding site" evidence="14">
    <location>
        <position position="305"/>
    </location>
    <ligand>
        <name>NAD(+)</name>
        <dbReference type="ChEBI" id="CHEBI:57540"/>
    </ligand>
</feature>
<dbReference type="Pfam" id="PF00533">
    <property type="entry name" value="BRCT"/>
    <property type="match status" value="1"/>
</dbReference>
<dbReference type="InterPro" id="IPR041663">
    <property type="entry name" value="DisA/LigA_HHH"/>
</dbReference>
<evidence type="ECO:0000256" key="7">
    <source>
        <dbReference type="ARBA" id="ARBA00022763"/>
    </source>
</evidence>
<feature type="binding site" evidence="14">
    <location>
        <position position="416"/>
    </location>
    <ligand>
        <name>Zn(2+)</name>
        <dbReference type="ChEBI" id="CHEBI:29105"/>
    </ligand>
</feature>
<dbReference type="KEGG" id="ahk:NCTC10172_01148"/>
<dbReference type="GO" id="GO:0046872">
    <property type="term" value="F:metal ion binding"/>
    <property type="evidence" value="ECO:0007669"/>
    <property type="project" value="UniProtKB-KW"/>
</dbReference>
<dbReference type="GO" id="GO:0006260">
    <property type="term" value="P:DNA replication"/>
    <property type="evidence" value="ECO:0007669"/>
    <property type="project" value="UniProtKB-KW"/>
</dbReference>
<feature type="domain" description="BRCT" evidence="16">
    <location>
        <begin position="581"/>
        <end position="659"/>
    </location>
</feature>
<dbReference type="FunFam" id="2.40.50.140:FF:000012">
    <property type="entry name" value="DNA ligase"/>
    <property type="match status" value="1"/>
</dbReference>
<evidence type="ECO:0000256" key="4">
    <source>
        <dbReference type="ARBA" id="ARBA00022598"/>
    </source>
</evidence>
<evidence type="ECO:0000313" key="17">
    <source>
        <dbReference type="EMBL" id="VEU83098.1"/>
    </source>
</evidence>
<evidence type="ECO:0000256" key="5">
    <source>
        <dbReference type="ARBA" id="ARBA00022705"/>
    </source>
</evidence>
<comment type="cofactor">
    <cofactor evidence="14">
        <name>Mg(2+)</name>
        <dbReference type="ChEBI" id="CHEBI:18420"/>
    </cofactor>
    <cofactor evidence="14">
        <name>Mn(2+)</name>
        <dbReference type="ChEBI" id="CHEBI:29035"/>
    </cofactor>
</comment>
<keyword evidence="8 14" id="KW-0862">Zinc</keyword>
<feature type="binding site" evidence="14">
    <location>
        <position position="166"/>
    </location>
    <ligand>
        <name>NAD(+)</name>
        <dbReference type="ChEBI" id="CHEBI:57540"/>
    </ligand>
</feature>
<evidence type="ECO:0000256" key="3">
    <source>
        <dbReference type="ARBA" id="ARBA00013308"/>
    </source>
</evidence>
<feature type="binding site" evidence="14">
    <location>
        <position position="132"/>
    </location>
    <ligand>
        <name>NAD(+)</name>
        <dbReference type="ChEBI" id="CHEBI:57540"/>
    </ligand>
</feature>
<dbReference type="FunFam" id="1.10.150.20:FF:000006">
    <property type="entry name" value="DNA ligase"/>
    <property type="match status" value="1"/>
</dbReference>
<dbReference type="PIRSF" id="PIRSF001604">
    <property type="entry name" value="LigA"/>
    <property type="match status" value="1"/>
</dbReference>
<comment type="catalytic activity">
    <reaction evidence="12 14 15">
        <text>NAD(+) + (deoxyribonucleotide)n-3'-hydroxyl + 5'-phospho-(deoxyribonucleotide)m = (deoxyribonucleotide)n+m + AMP + beta-nicotinamide D-nucleotide.</text>
        <dbReference type="EC" id="6.5.1.2"/>
    </reaction>
</comment>
<keyword evidence="18" id="KW-1185">Reference proteome</keyword>
<dbReference type="Pfam" id="PF03120">
    <property type="entry name" value="OB_DNA_ligase"/>
    <property type="match status" value="1"/>
</dbReference>
<dbReference type="InterPro" id="IPR012340">
    <property type="entry name" value="NA-bd_OB-fold"/>
</dbReference>
<dbReference type="EMBL" id="LR215050">
    <property type="protein sequence ID" value="VEU83098.1"/>
    <property type="molecule type" value="Genomic_DNA"/>
</dbReference>
<dbReference type="Pfam" id="PF03119">
    <property type="entry name" value="DNA_ligase_ZBD"/>
    <property type="match status" value="1"/>
</dbReference>
<dbReference type="GO" id="GO:0003677">
    <property type="term" value="F:DNA binding"/>
    <property type="evidence" value="ECO:0007669"/>
    <property type="project" value="InterPro"/>
</dbReference>
<keyword evidence="4 14" id="KW-0436">Ligase</keyword>
<protein>
    <recommendedName>
        <fullName evidence="3 14">DNA ligase</fullName>
        <ecNumber evidence="2 14">6.5.1.2</ecNumber>
    </recommendedName>
    <alternativeName>
        <fullName evidence="14">Polydeoxyribonucleotide synthase [NAD(+)]</fullName>
    </alternativeName>
</protein>
<dbReference type="Proteomes" id="UP000290909">
    <property type="component" value="Chromosome"/>
</dbReference>
<dbReference type="CDD" id="cd17748">
    <property type="entry name" value="BRCT_DNA_ligase_like"/>
    <property type="match status" value="1"/>
</dbReference>
<dbReference type="AlphaFoldDB" id="A0A449BKV7"/>
<gene>
    <name evidence="14 17" type="primary">ligA</name>
    <name evidence="17" type="ORF">NCTC10172_01148</name>
</gene>
<dbReference type="InterPro" id="IPR036420">
    <property type="entry name" value="BRCT_dom_sf"/>
</dbReference>
<proteinExistence type="inferred from homology"/>
<dbReference type="CDD" id="cd00114">
    <property type="entry name" value="LIGANc"/>
    <property type="match status" value="1"/>
</dbReference>
<dbReference type="FunFam" id="3.30.470.30:FF:000001">
    <property type="entry name" value="DNA ligase"/>
    <property type="match status" value="1"/>
</dbReference>
<dbReference type="InterPro" id="IPR004150">
    <property type="entry name" value="NAD_DNA_ligase_OB"/>
</dbReference>
<dbReference type="Pfam" id="PF12826">
    <property type="entry name" value="HHH_2"/>
    <property type="match status" value="1"/>
</dbReference>
<feature type="binding site" evidence="14">
    <location>
        <position position="109"/>
    </location>
    <ligand>
        <name>NAD(+)</name>
        <dbReference type="ChEBI" id="CHEBI:57540"/>
    </ligand>
</feature>
<keyword evidence="6 14" id="KW-0479">Metal-binding</keyword>
<dbReference type="HAMAP" id="MF_01588">
    <property type="entry name" value="DNA_ligase_A"/>
    <property type="match status" value="1"/>
</dbReference>
<evidence type="ECO:0000256" key="9">
    <source>
        <dbReference type="ARBA" id="ARBA00022842"/>
    </source>
</evidence>
<keyword evidence="11 14" id="KW-0234">DNA repair</keyword>
<dbReference type="Gene3D" id="1.10.150.20">
    <property type="entry name" value="5' to 3' exonuclease, C-terminal subdomain"/>
    <property type="match status" value="2"/>
</dbReference>
<keyword evidence="10 14" id="KW-0520">NAD</keyword>
<accession>A0A449BKV7</accession>
<evidence type="ECO:0000256" key="6">
    <source>
        <dbReference type="ARBA" id="ARBA00022723"/>
    </source>
</evidence>
<keyword evidence="7 14" id="KW-0227">DNA damage</keyword>
<name>A0A449BKV7_9MOLU</name>
<dbReference type="SUPFAM" id="SSF52113">
    <property type="entry name" value="BRCT domain"/>
    <property type="match status" value="1"/>
</dbReference>
<reference evidence="17 18" key="1">
    <citation type="submission" date="2019-01" db="EMBL/GenBank/DDBJ databases">
        <authorList>
            <consortium name="Pathogen Informatics"/>
        </authorList>
    </citation>
    <scope>NUCLEOTIDE SEQUENCE [LARGE SCALE GENOMIC DNA]</scope>
    <source>
        <strain evidence="17 18">NCTC10172</strain>
    </source>
</reference>
<evidence type="ECO:0000256" key="8">
    <source>
        <dbReference type="ARBA" id="ARBA00022833"/>
    </source>
</evidence>
<dbReference type="Pfam" id="PF14520">
    <property type="entry name" value="HHH_5"/>
    <property type="match status" value="1"/>
</dbReference>
<dbReference type="SUPFAM" id="SSF50249">
    <property type="entry name" value="Nucleic acid-binding proteins"/>
    <property type="match status" value="1"/>
</dbReference>
<dbReference type="InterPro" id="IPR001357">
    <property type="entry name" value="BRCT_dom"/>
</dbReference>
<dbReference type="InterPro" id="IPR033136">
    <property type="entry name" value="DNA_ligase_CS"/>
</dbReference>
<evidence type="ECO:0000256" key="13">
    <source>
        <dbReference type="ARBA" id="ARBA00060881"/>
    </source>
</evidence>
<feature type="binding site" evidence="14">
    <location>
        <position position="401"/>
    </location>
    <ligand>
        <name>Zn(2+)</name>
        <dbReference type="ChEBI" id="CHEBI:29105"/>
    </ligand>
</feature>
<feature type="active site" description="N6-AMP-lysine intermediate" evidence="14">
    <location>
        <position position="111"/>
    </location>
</feature>
<sequence>MIIKDRILELRKMINEANIAYHTEDKPLISDFEYDMMLKELNELEEQYPEYDDPNSPTKKIGGGILDEFQKHTHSTPMMSLGNVFNEEELRGFYNKVNKVVDNFSIVSELKIDGLAVSLIYEQGKFIKAATRGNGLVGEDVTQNVRTIKSLPLTLKEPIDIEVRGEIYMSHASFKKANVERLEQGLDLFANPRNAAAGTIRQLDSKVVAKRDLSIFLYAIVNAKQYVQTQEELLKYLKHLGFPVNPYFKVAKNADELISYISEYDDLRKTLPYDTDGIVVKVNELSLHEMIGYTAKSPKFATAYKFEAEKQETVIKGIAFQVGRTGVITPVAELEPVLISGSMVSRATLHNEDYVLGKDIRINDYVLVHKAGEIIPEVLSVNLDKRTNQEPFKMIDTCPVCGSHLERKSGEADYYCMNENCTGKNVFSLIHFASRVAMDIESLGEKVVLLLHDLTYLQTIPDIYKLHLYKDELMELPGFGKKKVENLLDAIEKSKTQTFDRFIFGLGIKHVGAKVAKLLLKHFPTIDDLMNASFEALIDIHEIGEQIASSVVQYFSNEKNIEMINELRSFGINMAYQVQTTKDHEFSGKTFVLTGTLESFSRDQASSIIEKLGGKVSSSVSSKTNYLLAGSDAGSKLRKAQDLGVYVMSEEEFKEKTNE</sequence>
<dbReference type="InterPro" id="IPR001679">
    <property type="entry name" value="DNA_ligase"/>
</dbReference>
<organism evidence="17 18">
    <name type="scientific">Acholeplasma hippikon</name>
    <dbReference type="NCBI Taxonomy" id="264636"/>
    <lineage>
        <taxon>Bacteria</taxon>
        <taxon>Bacillati</taxon>
        <taxon>Mycoplasmatota</taxon>
        <taxon>Mollicutes</taxon>
        <taxon>Acholeplasmatales</taxon>
        <taxon>Acholeplasmataceae</taxon>
        <taxon>Acholeplasma</taxon>
    </lineage>
</organism>
<comment type="function">
    <text evidence="1 14">DNA ligase that catalyzes the formation of phosphodiester linkages between 5'-phosphoryl and 3'-hydroxyl groups in double-stranded DNA using NAD as a coenzyme and as the energy source for the reaction. It is essential for DNA replication and repair of damaged DNA.</text>
</comment>
<dbReference type="Gene3D" id="3.40.50.10190">
    <property type="entry name" value="BRCT domain"/>
    <property type="match status" value="1"/>
</dbReference>
<dbReference type="InterPro" id="IPR004149">
    <property type="entry name" value="Znf_DNAligase_C4"/>
</dbReference>
<dbReference type="Gene3D" id="2.40.50.140">
    <property type="entry name" value="Nucleic acid-binding proteins"/>
    <property type="match status" value="1"/>
</dbReference>
<feature type="binding site" evidence="14">
    <location>
        <begin position="80"/>
        <end position="81"/>
    </location>
    <ligand>
        <name>NAD(+)</name>
        <dbReference type="ChEBI" id="CHEBI:57540"/>
    </ligand>
</feature>
<dbReference type="InterPro" id="IPR013839">
    <property type="entry name" value="DNAligase_adenylation"/>
</dbReference>
<keyword evidence="14" id="KW-0464">Manganese</keyword>
<evidence type="ECO:0000256" key="10">
    <source>
        <dbReference type="ARBA" id="ARBA00023027"/>
    </source>
</evidence>
<dbReference type="InterPro" id="IPR013840">
    <property type="entry name" value="DNAligase_N"/>
</dbReference>
<dbReference type="SMART" id="SM00278">
    <property type="entry name" value="HhH1"/>
    <property type="match status" value="4"/>
</dbReference>
<dbReference type="RefSeq" id="WP_035370062.1">
    <property type="nucleotide sequence ID" value="NZ_LR215050.1"/>
</dbReference>
<dbReference type="PROSITE" id="PS01055">
    <property type="entry name" value="DNA_LIGASE_N1"/>
    <property type="match status" value="1"/>
</dbReference>
<keyword evidence="5 14" id="KW-0235">DNA replication</keyword>
<comment type="similarity">
    <text evidence="13 14">Belongs to the NAD-dependent DNA ligase family. LigA subfamily.</text>
</comment>
<dbReference type="Gene3D" id="1.10.287.610">
    <property type="entry name" value="Helix hairpin bin"/>
    <property type="match status" value="1"/>
</dbReference>
<dbReference type="InterPro" id="IPR003583">
    <property type="entry name" value="Hlx-hairpin-Hlx_DNA-bd_motif"/>
</dbReference>
<feature type="binding site" evidence="14">
    <location>
        <position position="398"/>
    </location>
    <ligand>
        <name>Zn(2+)</name>
        <dbReference type="ChEBI" id="CHEBI:29105"/>
    </ligand>
</feature>
<evidence type="ECO:0000313" key="18">
    <source>
        <dbReference type="Proteomes" id="UP000290909"/>
    </source>
</evidence>
<evidence type="ECO:0000256" key="14">
    <source>
        <dbReference type="HAMAP-Rule" id="MF_01588"/>
    </source>
</evidence>
<dbReference type="Gene3D" id="3.30.470.30">
    <property type="entry name" value="DNA ligase/mRNA capping enzyme"/>
    <property type="match status" value="1"/>
</dbReference>
<feature type="binding site" evidence="14">
    <location>
        <begin position="31"/>
        <end position="35"/>
    </location>
    <ligand>
        <name>NAD(+)</name>
        <dbReference type="ChEBI" id="CHEBI:57540"/>
    </ligand>
</feature>
<dbReference type="GO" id="GO:0005829">
    <property type="term" value="C:cytosol"/>
    <property type="evidence" value="ECO:0007669"/>
    <property type="project" value="TreeGrafter"/>
</dbReference>
<dbReference type="EC" id="6.5.1.2" evidence="2 14"/>
<dbReference type="SUPFAM" id="SSF56091">
    <property type="entry name" value="DNA ligase/mRNA capping enzyme, catalytic domain"/>
    <property type="match status" value="1"/>
</dbReference>
<dbReference type="NCBIfam" id="NF005932">
    <property type="entry name" value="PRK07956.1"/>
    <property type="match status" value="1"/>
</dbReference>
<dbReference type="SMART" id="SM00292">
    <property type="entry name" value="BRCT"/>
    <property type="match status" value="1"/>
</dbReference>
<dbReference type="Gene3D" id="6.20.10.30">
    <property type="match status" value="1"/>
</dbReference>
<dbReference type="NCBIfam" id="TIGR00575">
    <property type="entry name" value="dnlj"/>
    <property type="match status" value="1"/>
</dbReference>
<evidence type="ECO:0000256" key="12">
    <source>
        <dbReference type="ARBA" id="ARBA00034005"/>
    </source>
</evidence>
<evidence type="ECO:0000256" key="15">
    <source>
        <dbReference type="RuleBase" id="RU000618"/>
    </source>
</evidence>
<evidence type="ECO:0000256" key="1">
    <source>
        <dbReference type="ARBA" id="ARBA00004067"/>
    </source>
</evidence>
<dbReference type="InterPro" id="IPR018239">
    <property type="entry name" value="DNA_ligase_AS"/>
</dbReference>
<dbReference type="PANTHER" id="PTHR23389">
    <property type="entry name" value="CHROMOSOME TRANSMISSION FIDELITY FACTOR 18"/>
    <property type="match status" value="1"/>
</dbReference>
<dbReference type="GO" id="GO:0006281">
    <property type="term" value="P:DNA repair"/>
    <property type="evidence" value="ECO:0007669"/>
    <property type="project" value="UniProtKB-KW"/>
</dbReference>
<dbReference type="PROSITE" id="PS50172">
    <property type="entry name" value="BRCT"/>
    <property type="match status" value="1"/>
</dbReference>
<dbReference type="PROSITE" id="PS01056">
    <property type="entry name" value="DNA_LIGASE_N2"/>
    <property type="match status" value="1"/>
</dbReference>
<dbReference type="InterPro" id="IPR010994">
    <property type="entry name" value="RuvA_2-like"/>
</dbReference>
<keyword evidence="9 14" id="KW-0460">Magnesium</keyword>
<dbReference type="Pfam" id="PF01653">
    <property type="entry name" value="DNA_ligase_aden"/>
    <property type="match status" value="1"/>
</dbReference>
<feature type="binding site" evidence="14">
    <location>
        <position position="281"/>
    </location>
    <ligand>
        <name>NAD(+)</name>
        <dbReference type="ChEBI" id="CHEBI:57540"/>
    </ligand>
</feature>
<dbReference type="STRING" id="1408416.GCA_000702765_01324"/>
<dbReference type="GO" id="GO:0003911">
    <property type="term" value="F:DNA ligase (NAD+) activity"/>
    <property type="evidence" value="ECO:0007669"/>
    <property type="project" value="UniProtKB-UniRule"/>
</dbReference>
<feature type="binding site" evidence="14">
    <location>
        <position position="421"/>
    </location>
    <ligand>
        <name>Zn(2+)</name>
        <dbReference type="ChEBI" id="CHEBI:29105"/>
    </ligand>
</feature>
<dbReference type="PANTHER" id="PTHR23389:SF9">
    <property type="entry name" value="DNA LIGASE"/>
    <property type="match status" value="1"/>
</dbReference>
<dbReference type="SMART" id="SM00532">
    <property type="entry name" value="LIGANc"/>
    <property type="match status" value="1"/>
</dbReference>
<evidence type="ECO:0000256" key="2">
    <source>
        <dbReference type="ARBA" id="ARBA00012722"/>
    </source>
</evidence>
<evidence type="ECO:0000259" key="16">
    <source>
        <dbReference type="PROSITE" id="PS50172"/>
    </source>
</evidence>
<dbReference type="SUPFAM" id="SSF47781">
    <property type="entry name" value="RuvA domain 2-like"/>
    <property type="match status" value="1"/>
</dbReference>